<dbReference type="InterPro" id="IPR008217">
    <property type="entry name" value="Ccc1_fam"/>
</dbReference>
<dbReference type="EMBL" id="CP075587">
    <property type="protein sequence ID" value="QYF49164.1"/>
    <property type="molecule type" value="Genomic_DNA"/>
</dbReference>
<feature type="transmembrane region" description="Helical" evidence="5">
    <location>
        <begin position="164"/>
        <end position="181"/>
    </location>
</feature>
<keyword evidence="2 5" id="KW-0812">Transmembrane</keyword>
<evidence type="ECO:0000313" key="7">
    <source>
        <dbReference type="Proteomes" id="UP000826014"/>
    </source>
</evidence>
<keyword evidence="4 5" id="KW-0472">Membrane</keyword>
<protein>
    <submittedName>
        <fullName evidence="6">VIT family</fullName>
    </submittedName>
</protein>
<evidence type="ECO:0000256" key="5">
    <source>
        <dbReference type="SAM" id="Phobius"/>
    </source>
</evidence>
<keyword evidence="7" id="KW-1185">Reference proteome</keyword>
<dbReference type="Pfam" id="PF01988">
    <property type="entry name" value="VIT1"/>
    <property type="match status" value="1"/>
</dbReference>
<proteinExistence type="predicted"/>
<name>A0ABX8V7I0_9BACT</name>
<sequence length="240" mass="26794">MSKHFKGKLVPEHLKEARKKGMLLKAEIHGSEVPSHVIAATESMKLLAIALLIGWLIQLSLQTLGLLSFGLILFIASRSALNGWSRMERLHRVIEEERFEIEHHRHQEREELAEIYEAKGFSGKLLEEVIDCLMADDNRLLQIMLEEELGLSLEQYEHPLKQSAFALLGALISAVLCLIGYALSFSFGLPIAVLLITVFSTVLSARLENSSAWQRTVWNCAVLVLVGGAVIFAQQLIKGI</sequence>
<evidence type="ECO:0000313" key="6">
    <source>
        <dbReference type="EMBL" id="QYF49164.1"/>
    </source>
</evidence>
<feature type="transmembrane region" description="Helical" evidence="5">
    <location>
        <begin position="187"/>
        <end position="205"/>
    </location>
</feature>
<evidence type="ECO:0000256" key="1">
    <source>
        <dbReference type="ARBA" id="ARBA00004127"/>
    </source>
</evidence>
<gene>
    <name evidence="6" type="ORF">RHABOEDO_001447</name>
</gene>
<keyword evidence="3 5" id="KW-1133">Transmembrane helix</keyword>
<accession>A0ABX8V7I0</accession>
<feature type="transmembrane region" description="Helical" evidence="5">
    <location>
        <begin position="217"/>
        <end position="237"/>
    </location>
</feature>
<evidence type="ECO:0000256" key="4">
    <source>
        <dbReference type="ARBA" id="ARBA00023136"/>
    </source>
</evidence>
<organism evidence="6 7">
    <name type="scientific">Candidatus Rhabdochlamydia oedothoracis</name>
    <dbReference type="NCBI Taxonomy" id="2720720"/>
    <lineage>
        <taxon>Bacteria</taxon>
        <taxon>Pseudomonadati</taxon>
        <taxon>Chlamydiota</taxon>
        <taxon>Chlamydiia</taxon>
        <taxon>Parachlamydiales</taxon>
        <taxon>Candidatus Rhabdochlamydiaceae</taxon>
        <taxon>Candidatus Rhabdochlamydia</taxon>
    </lineage>
</organism>
<dbReference type="Proteomes" id="UP000826014">
    <property type="component" value="Chromosome"/>
</dbReference>
<comment type="subcellular location">
    <subcellularLocation>
        <location evidence="1">Endomembrane system</location>
        <topology evidence="1">Multi-pass membrane protein</topology>
    </subcellularLocation>
</comment>
<feature type="transmembrane region" description="Helical" evidence="5">
    <location>
        <begin position="46"/>
        <end position="76"/>
    </location>
</feature>
<dbReference type="RefSeq" id="WP_215217215.1">
    <property type="nucleotide sequence ID" value="NZ_CP075587.1"/>
</dbReference>
<evidence type="ECO:0000256" key="3">
    <source>
        <dbReference type="ARBA" id="ARBA00022989"/>
    </source>
</evidence>
<reference evidence="6 7" key="1">
    <citation type="journal article" date="2022" name="bioRxiv">
        <title>Ecology and evolution of chlamydial symbionts of arthropods.</title>
        <authorList>
            <person name="Halter T."/>
            <person name="Koestlbacher S."/>
            <person name="Collingro A."/>
            <person name="Sixt B.S."/>
            <person name="Toenshoff E.R."/>
            <person name="Hendrickx F."/>
            <person name="Kostanjsek R."/>
            <person name="Horn M."/>
        </authorList>
    </citation>
    <scope>NUCLEOTIDE SEQUENCE [LARGE SCALE GENOMIC DNA]</scope>
    <source>
        <strain evidence="6">W744xW776</strain>
    </source>
</reference>
<evidence type="ECO:0000256" key="2">
    <source>
        <dbReference type="ARBA" id="ARBA00022692"/>
    </source>
</evidence>